<dbReference type="InterPro" id="IPR006501">
    <property type="entry name" value="Pectinesterase_inhib_dom"/>
</dbReference>
<dbReference type="SMART" id="SM00856">
    <property type="entry name" value="PMEI"/>
    <property type="match status" value="1"/>
</dbReference>
<evidence type="ECO:0000259" key="8">
    <source>
        <dbReference type="SMART" id="SM00856"/>
    </source>
</evidence>
<dbReference type="EMBL" id="JBBNAG010000003">
    <property type="protein sequence ID" value="KAK9149281.1"/>
    <property type="molecule type" value="Genomic_DNA"/>
</dbReference>
<evidence type="ECO:0000256" key="1">
    <source>
        <dbReference type="ARBA" id="ARBA00006027"/>
    </source>
</evidence>
<keyword evidence="6" id="KW-0325">Glycoprotein</keyword>
<dbReference type="NCBIfam" id="TIGR01614">
    <property type="entry name" value="PME_inhib"/>
    <property type="match status" value="1"/>
</dbReference>
<evidence type="ECO:0000313" key="10">
    <source>
        <dbReference type="Proteomes" id="UP001419268"/>
    </source>
</evidence>
<dbReference type="FunFam" id="1.20.140.40:FF:000010">
    <property type="entry name" value="Pectinesterase"/>
    <property type="match status" value="1"/>
</dbReference>
<protein>
    <recommendedName>
        <fullName evidence="3">pectinesterase</fullName>
        <ecNumber evidence="3">3.1.1.11</ecNumber>
    </recommendedName>
</protein>
<evidence type="ECO:0000256" key="2">
    <source>
        <dbReference type="ARBA" id="ARBA00007786"/>
    </source>
</evidence>
<dbReference type="CDD" id="cd15798">
    <property type="entry name" value="PMEI-like_3"/>
    <property type="match status" value="1"/>
</dbReference>
<keyword evidence="7" id="KW-0472">Membrane</keyword>
<dbReference type="Gene3D" id="1.20.140.40">
    <property type="entry name" value="Invertase/pectin methylesterase inhibitor family protein"/>
    <property type="match status" value="1"/>
</dbReference>
<accession>A0AAP0KAY6</accession>
<keyword evidence="10" id="KW-1185">Reference proteome</keyword>
<evidence type="ECO:0000256" key="3">
    <source>
        <dbReference type="ARBA" id="ARBA00013229"/>
    </source>
</evidence>
<dbReference type="InterPro" id="IPR051955">
    <property type="entry name" value="PME_Inhibitor"/>
</dbReference>
<organism evidence="9 10">
    <name type="scientific">Stephania cephalantha</name>
    <dbReference type="NCBI Taxonomy" id="152367"/>
    <lineage>
        <taxon>Eukaryota</taxon>
        <taxon>Viridiplantae</taxon>
        <taxon>Streptophyta</taxon>
        <taxon>Embryophyta</taxon>
        <taxon>Tracheophyta</taxon>
        <taxon>Spermatophyta</taxon>
        <taxon>Magnoliopsida</taxon>
        <taxon>Ranunculales</taxon>
        <taxon>Menispermaceae</taxon>
        <taxon>Menispermoideae</taxon>
        <taxon>Cissampelideae</taxon>
        <taxon>Stephania</taxon>
    </lineage>
</organism>
<dbReference type="PANTHER" id="PTHR31080">
    <property type="entry name" value="PECTINESTERASE INHIBITOR-LIKE"/>
    <property type="match status" value="1"/>
</dbReference>
<dbReference type="Proteomes" id="UP001419268">
    <property type="component" value="Unassembled WGS sequence"/>
</dbReference>
<keyword evidence="4" id="KW-0732">Signal</keyword>
<evidence type="ECO:0000256" key="6">
    <source>
        <dbReference type="ARBA" id="ARBA00023180"/>
    </source>
</evidence>
<comment type="caution">
    <text evidence="9">The sequence shown here is derived from an EMBL/GenBank/DDBJ whole genome shotgun (WGS) entry which is preliminary data.</text>
</comment>
<reference evidence="9 10" key="1">
    <citation type="submission" date="2024-01" db="EMBL/GenBank/DDBJ databases">
        <title>Genome assemblies of Stephania.</title>
        <authorList>
            <person name="Yang L."/>
        </authorList>
    </citation>
    <scope>NUCLEOTIDE SEQUENCE [LARGE SCALE GENOMIC DNA]</scope>
    <source>
        <strain evidence="9">JXDWG</strain>
        <tissue evidence="9">Leaf</tissue>
    </source>
</reference>
<feature type="domain" description="Pectinesterase inhibitor" evidence="8">
    <location>
        <begin position="79"/>
        <end position="232"/>
    </location>
</feature>
<evidence type="ECO:0000256" key="4">
    <source>
        <dbReference type="ARBA" id="ARBA00022729"/>
    </source>
</evidence>
<dbReference type="EC" id="3.1.1.11" evidence="3"/>
<evidence type="ECO:0000313" key="9">
    <source>
        <dbReference type="EMBL" id="KAK9149281.1"/>
    </source>
</evidence>
<dbReference type="Pfam" id="PF04043">
    <property type="entry name" value="PMEI"/>
    <property type="match status" value="1"/>
</dbReference>
<dbReference type="GO" id="GO:0030599">
    <property type="term" value="F:pectinesterase activity"/>
    <property type="evidence" value="ECO:0007669"/>
    <property type="project" value="UniProtKB-EC"/>
</dbReference>
<comment type="similarity">
    <text evidence="1">In the N-terminal section; belongs to the PMEI family.</text>
</comment>
<dbReference type="SUPFAM" id="SSF101148">
    <property type="entry name" value="Plant invertase/pectin methylesterase inhibitor"/>
    <property type="match status" value="1"/>
</dbReference>
<dbReference type="InterPro" id="IPR035513">
    <property type="entry name" value="Invertase/methylesterase_inhib"/>
</dbReference>
<keyword evidence="7" id="KW-1133">Transmembrane helix</keyword>
<comment type="similarity">
    <text evidence="2">In the C-terminal section; belongs to the pectinesterase family.</text>
</comment>
<proteinExistence type="inferred from homology"/>
<keyword evidence="5" id="KW-1015">Disulfide bond</keyword>
<evidence type="ECO:0000256" key="5">
    <source>
        <dbReference type="ARBA" id="ARBA00023157"/>
    </source>
</evidence>
<evidence type="ECO:0000256" key="7">
    <source>
        <dbReference type="SAM" id="Phobius"/>
    </source>
</evidence>
<sequence length="259" mass="27484">MDSINALKGYNKVGEGNLDTNNNNNPSLRKARNRLIISITSLVLLTTLIIASIIGYACLSDESEDTRENENPNSASTWSSDQILKSLCNATQHPNSCLSSLANSHASDPVELFKLSLKVSLEELLNVSSVPKRMMAKANGGKGVETALRDCEGLIGDAIDGVNKSIECFVGVGEEGLSESKVNDVRTWLSAALTDQQTCLDGLEEVGSGGVGDEMKVAMKDSVEFVSNSLAIVARIVEMGGTSVSAPPHRKLLGISVKC</sequence>
<dbReference type="AlphaFoldDB" id="A0AAP0KAY6"/>
<keyword evidence="7" id="KW-0812">Transmembrane</keyword>
<name>A0AAP0KAY6_9MAGN</name>
<dbReference type="GO" id="GO:0004857">
    <property type="term" value="F:enzyme inhibitor activity"/>
    <property type="evidence" value="ECO:0007669"/>
    <property type="project" value="InterPro"/>
</dbReference>
<gene>
    <name evidence="9" type="ORF">Scep_008038</name>
</gene>
<feature type="transmembrane region" description="Helical" evidence="7">
    <location>
        <begin position="35"/>
        <end position="57"/>
    </location>
</feature>
<dbReference type="PANTHER" id="PTHR31080:SF303">
    <property type="entry name" value="PECTINESTERASE 1-LIKE"/>
    <property type="match status" value="1"/>
</dbReference>